<evidence type="ECO:0000313" key="5">
    <source>
        <dbReference type="Proteomes" id="UP001143486"/>
    </source>
</evidence>
<keyword evidence="5" id="KW-1185">Reference proteome</keyword>
<dbReference type="EMBL" id="BSFE01000003">
    <property type="protein sequence ID" value="GLK51915.1"/>
    <property type="molecule type" value="Genomic_DNA"/>
</dbReference>
<dbReference type="GO" id="GO:0016747">
    <property type="term" value="F:acyltransferase activity, transferring groups other than amino-acyl groups"/>
    <property type="evidence" value="ECO:0007669"/>
    <property type="project" value="InterPro"/>
</dbReference>
<dbReference type="Proteomes" id="UP001143486">
    <property type="component" value="Unassembled WGS sequence"/>
</dbReference>
<organism evidence="4 5">
    <name type="scientific">Maricaulis virginensis</name>
    <dbReference type="NCBI Taxonomy" id="144022"/>
    <lineage>
        <taxon>Bacteria</taxon>
        <taxon>Pseudomonadati</taxon>
        <taxon>Pseudomonadota</taxon>
        <taxon>Alphaproteobacteria</taxon>
        <taxon>Maricaulales</taxon>
        <taxon>Maricaulaceae</taxon>
        <taxon>Maricaulis</taxon>
    </lineage>
</organism>
<dbReference type="SUPFAM" id="SSF55729">
    <property type="entry name" value="Acyl-CoA N-acyltransferases (Nat)"/>
    <property type="match status" value="1"/>
</dbReference>
<reference evidence="4" key="2">
    <citation type="submission" date="2023-01" db="EMBL/GenBank/DDBJ databases">
        <authorList>
            <person name="Sun Q."/>
            <person name="Evtushenko L."/>
        </authorList>
    </citation>
    <scope>NUCLEOTIDE SEQUENCE</scope>
    <source>
        <strain evidence="4">VKM B-1513</strain>
    </source>
</reference>
<sequence length="163" mass="17244">MPDVDIRPLEPAGIAKAAAWAAAQLRPMPAYISHGEILSGRSPDGKRWADDLDVRLARDFSACLEGGGFVLVASRNGAIAGLCAVAFESAAGTCIATIEDLLVGEDGRGHGLGSRLLEAAETLCREKNADQIMLESGIANDSAHSFFEGRGYRAVSKVFLREQ</sequence>
<keyword evidence="1" id="KW-0808">Transferase</keyword>
<gene>
    <name evidence="4" type="ORF">GCM10017621_14230</name>
</gene>
<protein>
    <recommendedName>
        <fullName evidence="3">N-acetyltransferase domain-containing protein</fullName>
    </recommendedName>
</protein>
<name>A0A9W6IMS4_9PROT</name>
<dbReference type="AlphaFoldDB" id="A0A9W6IMS4"/>
<evidence type="ECO:0000313" key="4">
    <source>
        <dbReference type="EMBL" id="GLK51915.1"/>
    </source>
</evidence>
<dbReference type="RefSeq" id="WP_271186278.1">
    <property type="nucleotide sequence ID" value="NZ_BSFE01000003.1"/>
</dbReference>
<dbReference type="InterPro" id="IPR000182">
    <property type="entry name" value="GNAT_dom"/>
</dbReference>
<dbReference type="Gene3D" id="3.40.630.30">
    <property type="match status" value="1"/>
</dbReference>
<dbReference type="PANTHER" id="PTHR43877">
    <property type="entry name" value="AMINOALKYLPHOSPHONATE N-ACETYLTRANSFERASE-RELATED-RELATED"/>
    <property type="match status" value="1"/>
</dbReference>
<dbReference type="InterPro" id="IPR050832">
    <property type="entry name" value="Bact_Acetyltransf"/>
</dbReference>
<evidence type="ECO:0000259" key="3">
    <source>
        <dbReference type="PROSITE" id="PS51186"/>
    </source>
</evidence>
<dbReference type="InterPro" id="IPR016181">
    <property type="entry name" value="Acyl_CoA_acyltransferase"/>
</dbReference>
<reference evidence="4" key="1">
    <citation type="journal article" date="2014" name="Int. J. Syst. Evol. Microbiol.">
        <title>Complete genome sequence of Corynebacterium casei LMG S-19264T (=DSM 44701T), isolated from a smear-ripened cheese.</title>
        <authorList>
            <consortium name="US DOE Joint Genome Institute (JGI-PGF)"/>
            <person name="Walter F."/>
            <person name="Albersmeier A."/>
            <person name="Kalinowski J."/>
            <person name="Ruckert C."/>
        </authorList>
    </citation>
    <scope>NUCLEOTIDE SEQUENCE</scope>
    <source>
        <strain evidence="4">VKM B-1513</strain>
    </source>
</reference>
<dbReference type="PROSITE" id="PS51186">
    <property type="entry name" value="GNAT"/>
    <property type="match status" value="1"/>
</dbReference>
<accession>A0A9W6IMS4</accession>
<comment type="caution">
    <text evidence="4">The sequence shown here is derived from an EMBL/GenBank/DDBJ whole genome shotgun (WGS) entry which is preliminary data.</text>
</comment>
<dbReference type="Pfam" id="PF00583">
    <property type="entry name" value="Acetyltransf_1"/>
    <property type="match status" value="1"/>
</dbReference>
<proteinExistence type="predicted"/>
<evidence type="ECO:0000256" key="1">
    <source>
        <dbReference type="ARBA" id="ARBA00022679"/>
    </source>
</evidence>
<keyword evidence="2" id="KW-0012">Acyltransferase</keyword>
<dbReference type="PANTHER" id="PTHR43877:SF2">
    <property type="entry name" value="AMINOALKYLPHOSPHONATE N-ACETYLTRANSFERASE-RELATED"/>
    <property type="match status" value="1"/>
</dbReference>
<feature type="domain" description="N-acetyltransferase" evidence="3">
    <location>
        <begin position="4"/>
        <end position="163"/>
    </location>
</feature>
<dbReference type="CDD" id="cd04301">
    <property type="entry name" value="NAT_SF"/>
    <property type="match status" value="1"/>
</dbReference>
<evidence type="ECO:0000256" key="2">
    <source>
        <dbReference type="ARBA" id="ARBA00023315"/>
    </source>
</evidence>